<keyword evidence="3" id="KW-0238">DNA-binding</keyword>
<dbReference type="Pfam" id="PF03466">
    <property type="entry name" value="LysR_substrate"/>
    <property type="match status" value="1"/>
</dbReference>
<comment type="similarity">
    <text evidence="1">Belongs to the LysR transcriptional regulatory family.</text>
</comment>
<dbReference type="GO" id="GO:0003677">
    <property type="term" value="F:DNA binding"/>
    <property type="evidence" value="ECO:0007669"/>
    <property type="project" value="UniProtKB-KW"/>
</dbReference>
<dbReference type="InterPro" id="IPR000847">
    <property type="entry name" value="LysR_HTH_N"/>
</dbReference>
<proteinExistence type="inferred from homology"/>
<dbReference type="PANTHER" id="PTHR30118:SF6">
    <property type="entry name" value="HTH-TYPE TRANSCRIPTIONAL REGULATOR LEUO"/>
    <property type="match status" value="1"/>
</dbReference>
<dbReference type="PRINTS" id="PR00039">
    <property type="entry name" value="HTHLYSR"/>
</dbReference>
<evidence type="ECO:0000256" key="3">
    <source>
        <dbReference type="ARBA" id="ARBA00023125"/>
    </source>
</evidence>
<evidence type="ECO:0000256" key="2">
    <source>
        <dbReference type="ARBA" id="ARBA00023015"/>
    </source>
</evidence>
<evidence type="ECO:0000256" key="1">
    <source>
        <dbReference type="ARBA" id="ARBA00009437"/>
    </source>
</evidence>
<dbReference type="AlphaFoldDB" id="A0A1E5FV55"/>
<dbReference type="InterPro" id="IPR036390">
    <property type="entry name" value="WH_DNA-bd_sf"/>
</dbReference>
<dbReference type="GO" id="GO:0003700">
    <property type="term" value="F:DNA-binding transcription factor activity"/>
    <property type="evidence" value="ECO:0007669"/>
    <property type="project" value="InterPro"/>
</dbReference>
<dbReference type="SUPFAM" id="SSF53850">
    <property type="entry name" value="Periplasmic binding protein-like II"/>
    <property type="match status" value="1"/>
</dbReference>
<dbReference type="Gene3D" id="3.40.190.10">
    <property type="entry name" value="Periplasmic binding protein-like II"/>
    <property type="match status" value="2"/>
</dbReference>
<dbReference type="InterPro" id="IPR050389">
    <property type="entry name" value="LysR-type_TF"/>
</dbReference>
<dbReference type="PROSITE" id="PS50931">
    <property type="entry name" value="HTH_LYSR"/>
    <property type="match status" value="1"/>
</dbReference>
<dbReference type="SUPFAM" id="SSF46785">
    <property type="entry name" value="Winged helix' DNA-binding domain"/>
    <property type="match status" value="1"/>
</dbReference>
<evidence type="ECO:0000313" key="7">
    <source>
        <dbReference type="Proteomes" id="UP000094802"/>
    </source>
</evidence>
<feature type="domain" description="HTH lysR-type" evidence="5">
    <location>
        <begin position="6"/>
        <end position="63"/>
    </location>
</feature>
<dbReference type="EMBL" id="AJZD02000062">
    <property type="protein sequence ID" value="OEF94389.1"/>
    <property type="molecule type" value="Genomic_DNA"/>
</dbReference>
<organism evidence="6 7">
    <name type="scientific">Vibrio splendidus 12E03</name>
    <dbReference type="NCBI Taxonomy" id="1191305"/>
    <lineage>
        <taxon>Bacteria</taxon>
        <taxon>Pseudomonadati</taxon>
        <taxon>Pseudomonadota</taxon>
        <taxon>Gammaproteobacteria</taxon>
        <taxon>Vibrionales</taxon>
        <taxon>Vibrionaceae</taxon>
        <taxon>Vibrio</taxon>
    </lineage>
</organism>
<evidence type="ECO:0000313" key="6">
    <source>
        <dbReference type="EMBL" id="OEF94389.1"/>
    </source>
</evidence>
<dbReference type="RefSeq" id="WP_019822416.1">
    <property type="nucleotide sequence ID" value="NZ_AJZD02000062.1"/>
</dbReference>
<protein>
    <submittedName>
        <fullName evidence="6">LysR family transcriptional regulator</fullName>
    </submittedName>
</protein>
<evidence type="ECO:0000259" key="5">
    <source>
        <dbReference type="PROSITE" id="PS50931"/>
    </source>
</evidence>
<sequence length="311" mass="35455">MSNDIPNFNLLAVFSAVMEQGSLSKAADHLNTNQSTISTALGRLKNEIGQELFVRSGRGVVPTAYSQSLYEQIKAPIHELNGVFQGMAGFDEASTERRFVASVPEHLKWMLLDRFSQLPNQGLSLEVYDQPDSDDQVHEDLLTQKFDLMIDIVLPEHSSMMSEKLYDSEFVIVCRNGHPRIKGEITEAQYLSEQHAVLARTRRQVRSLTHYTSLDLSSRKIVIHGSSMASNLMLCSQTDYITVVPLSMAIQFQERLGLQLFKPPFDYQPISHYLIWLKKQNTDPAHKWFREQIINTTNDMSKSLNSWRSAF</sequence>
<reference evidence="6 7" key="1">
    <citation type="journal article" date="2012" name="Science">
        <title>Ecological populations of bacteria act as socially cohesive units of antibiotic production and resistance.</title>
        <authorList>
            <person name="Cordero O.X."/>
            <person name="Wildschutte H."/>
            <person name="Kirkup B."/>
            <person name="Proehl S."/>
            <person name="Ngo L."/>
            <person name="Hussain F."/>
            <person name="Le Roux F."/>
            <person name="Mincer T."/>
            <person name="Polz M.F."/>
        </authorList>
    </citation>
    <scope>NUCLEOTIDE SEQUENCE [LARGE SCALE GENOMIC DNA]</scope>
    <source>
        <strain evidence="6 7">12E03</strain>
    </source>
</reference>
<dbReference type="PANTHER" id="PTHR30118">
    <property type="entry name" value="HTH-TYPE TRANSCRIPTIONAL REGULATOR LEUO-RELATED"/>
    <property type="match status" value="1"/>
</dbReference>
<dbReference type="InterPro" id="IPR036388">
    <property type="entry name" value="WH-like_DNA-bd_sf"/>
</dbReference>
<dbReference type="Proteomes" id="UP000094802">
    <property type="component" value="Unassembled WGS sequence"/>
</dbReference>
<keyword evidence="2" id="KW-0805">Transcription regulation</keyword>
<comment type="caution">
    <text evidence="6">The sequence shown here is derived from an EMBL/GenBank/DDBJ whole genome shotgun (WGS) entry which is preliminary data.</text>
</comment>
<dbReference type="Gene3D" id="1.10.10.10">
    <property type="entry name" value="Winged helix-like DNA-binding domain superfamily/Winged helix DNA-binding domain"/>
    <property type="match status" value="1"/>
</dbReference>
<name>A0A1E5FV55_VIBSP</name>
<dbReference type="InterPro" id="IPR005119">
    <property type="entry name" value="LysR_subst-bd"/>
</dbReference>
<evidence type="ECO:0000256" key="4">
    <source>
        <dbReference type="ARBA" id="ARBA00023163"/>
    </source>
</evidence>
<dbReference type="Pfam" id="PF00126">
    <property type="entry name" value="HTH_1"/>
    <property type="match status" value="1"/>
</dbReference>
<accession>A0A1E5FV55</accession>
<dbReference type="OrthoDB" id="6621790at2"/>
<keyword evidence="4" id="KW-0804">Transcription</keyword>
<gene>
    <name evidence="6" type="ORF">A142_03800</name>
</gene>